<accession>A0A183K4L4</accession>
<dbReference type="Proteomes" id="UP000279833">
    <property type="component" value="Unassembled WGS sequence"/>
</dbReference>
<evidence type="ECO:0000313" key="3">
    <source>
        <dbReference type="WBParaSite" id="SCUD_0000993401-mRNA-1"/>
    </source>
</evidence>
<keyword evidence="2" id="KW-1185">Reference proteome</keyword>
<sequence length="54" mass="6106">MISKNHNSLAKGHLRPIINAIKEDDLNTFINATRSVNISTTFDFETTEDTVSRK</sequence>
<reference evidence="1 2" key="2">
    <citation type="submission" date="2018-11" db="EMBL/GenBank/DDBJ databases">
        <authorList>
            <consortium name="Pathogen Informatics"/>
        </authorList>
    </citation>
    <scope>NUCLEOTIDE SEQUENCE [LARGE SCALE GENOMIC DNA]</scope>
    <source>
        <strain evidence="1">Dakar</strain>
        <strain evidence="2">Dakar, Senegal</strain>
    </source>
</reference>
<protein>
    <submittedName>
        <fullName evidence="3">SERPIN domain-containing protein</fullName>
    </submittedName>
</protein>
<dbReference type="AlphaFoldDB" id="A0A183K4L4"/>
<evidence type="ECO:0000313" key="1">
    <source>
        <dbReference type="EMBL" id="VDP37739.1"/>
    </source>
</evidence>
<gene>
    <name evidence="1" type="ORF">SCUD_LOCUS9934</name>
</gene>
<name>A0A183K4L4_9TREM</name>
<dbReference type="EMBL" id="UZAK01033493">
    <property type="protein sequence ID" value="VDP37739.1"/>
    <property type="molecule type" value="Genomic_DNA"/>
</dbReference>
<reference evidence="3" key="1">
    <citation type="submission" date="2016-06" db="UniProtKB">
        <authorList>
            <consortium name="WormBaseParasite"/>
        </authorList>
    </citation>
    <scope>IDENTIFICATION</scope>
</reference>
<proteinExistence type="predicted"/>
<organism evidence="3">
    <name type="scientific">Schistosoma curassoni</name>
    <dbReference type="NCBI Taxonomy" id="6186"/>
    <lineage>
        <taxon>Eukaryota</taxon>
        <taxon>Metazoa</taxon>
        <taxon>Spiralia</taxon>
        <taxon>Lophotrochozoa</taxon>
        <taxon>Platyhelminthes</taxon>
        <taxon>Trematoda</taxon>
        <taxon>Digenea</taxon>
        <taxon>Strigeidida</taxon>
        <taxon>Schistosomatoidea</taxon>
        <taxon>Schistosomatidae</taxon>
        <taxon>Schistosoma</taxon>
    </lineage>
</organism>
<dbReference type="WBParaSite" id="SCUD_0000993401-mRNA-1">
    <property type="protein sequence ID" value="SCUD_0000993401-mRNA-1"/>
    <property type="gene ID" value="SCUD_0000993401"/>
</dbReference>
<evidence type="ECO:0000313" key="2">
    <source>
        <dbReference type="Proteomes" id="UP000279833"/>
    </source>
</evidence>